<evidence type="ECO:0008006" key="5">
    <source>
        <dbReference type="Google" id="ProtNLM"/>
    </source>
</evidence>
<dbReference type="PROSITE" id="PS51257">
    <property type="entry name" value="PROKAR_LIPOPROTEIN"/>
    <property type="match status" value="1"/>
</dbReference>
<evidence type="ECO:0000256" key="2">
    <source>
        <dbReference type="SAM" id="SignalP"/>
    </source>
</evidence>
<name>A0A3B0CND0_9BACL</name>
<feature type="signal peptide" evidence="2">
    <location>
        <begin position="1"/>
        <end position="28"/>
    </location>
</feature>
<gene>
    <name evidence="3" type="ORF">D7M11_01535</name>
</gene>
<protein>
    <recommendedName>
        <fullName evidence="5">Lipoprotein</fullName>
    </recommendedName>
</protein>
<comment type="caution">
    <text evidence="3">The sequence shown here is derived from an EMBL/GenBank/DDBJ whole genome shotgun (WGS) entry which is preliminary data.</text>
</comment>
<dbReference type="Proteomes" id="UP000282311">
    <property type="component" value="Unassembled WGS sequence"/>
</dbReference>
<proteinExistence type="predicted"/>
<feature type="chain" id="PRO_5039464578" description="Lipoprotein" evidence="2">
    <location>
        <begin position="29"/>
        <end position="295"/>
    </location>
</feature>
<evidence type="ECO:0000313" key="3">
    <source>
        <dbReference type="EMBL" id="RKN86672.1"/>
    </source>
</evidence>
<accession>A0A3B0CND0</accession>
<evidence type="ECO:0000313" key="4">
    <source>
        <dbReference type="Proteomes" id="UP000282311"/>
    </source>
</evidence>
<evidence type="ECO:0000256" key="1">
    <source>
        <dbReference type="SAM" id="MobiDB-lite"/>
    </source>
</evidence>
<dbReference type="AlphaFoldDB" id="A0A3B0CND0"/>
<reference evidence="3 4" key="1">
    <citation type="journal article" date="2007" name="Int. J. Syst. Evol. Microbiol.">
        <title>Paenibacillus ginsengarvi sp. nov., isolated from soil from ginseng cultivation.</title>
        <authorList>
            <person name="Yoon M.H."/>
            <person name="Ten L.N."/>
            <person name="Im W.T."/>
        </authorList>
    </citation>
    <scope>NUCLEOTIDE SEQUENCE [LARGE SCALE GENOMIC DNA]</scope>
    <source>
        <strain evidence="3 4">KCTC 13059</strain>
    </source>
</reference>
<organism evidence="3 4">
    <name type="scientific">Paenibacillus ginsengarvi</name>
    <dbReference type="NCBI Taxonomy" id="400777"/>
    <lineage>
        <taxon>Bacteria</taxon>
        <taxon>Bacillati</taxon>
        <taxon>Bacillota</taxon>
        <taxon>Bacilli</taxon>
        <taxon>Bacillales</taxon>
        <taxon>Paenibacillaceae</taxon>
        <taxon>Paenibacillus</taxon>
    </lineage>
</organism>
<dbReference type="EMBL" id="RBAH01000001">
    <property type="protein sequence ID" value="RKN86672.1"/>
    <property type="molecule type" value="Genomic_DNA"/>
</dbReference>
<sequence length="295" mass="32503">MPINRNRNRFRRFAFAAAAVFLCAALLAACSQEGINANPDDLLKQTISGLSGTDDFQFEGTTRIAVGSLPMQAGSSFKGSVAGHNRLVMSFDGDAGGGGTAVIESIRARQSGGSETVVFDRKEKLWTLQDHDSEGSAAMLLPWSPLYKLEQLNTMDKKVESGRDSTRMTVLTVTPDAAAITNTIKAELSRQAEGVSTDKQLADLRAKFGLTDREAERMRSELDQTVRKTKSSIEEAGSSMQASSVYRIWVDRTSRLPRRMQVETEMNYRSGGQPKQEKTHIDYTFTSYENRPVAK</sequence>
<dbReference type="RefSeq" id="WP_120745378.1">
    <property type="nucleotide sequence ID" value="NZ_RBAH01000001.1"/>
</dbReference>
<keyword evidence="4" id="KW-1185">Reference proteome</keyword>
<feature type="region of interest" description="Disordered" evidence="1">
    <location>
        <begin position="266"/>
        <end position="295"/>
    </location>
</feature>
<keyword evidence="2" id="KW-0732">Signal</keyword>
<dbReference type="OrthoDB" id="2664142at2"/>